<evidence type="ECO:0000256" key="1">
    <source>
        <dbReference type="SAM" id="MobiDB-lite"/>
    </source>
</evidence>
<feature type="region of interest" description="Disordered" evidence="1">
    <location>
        <begin position="32"/>
        <end position="157"/>
    </location>
</feature>
<reference evidence="2 3" key="1">
    <citation type="submission" date="2024-02" db="EMBL/GenBank/DDBJ databases">
        <authorList>
            <person name="Chen Y."/>
            <person name="Shah S."/>
            <person name="Dougan E. K."/>
            <person name="Thang M."/>
            <person name="Chan C."/>
        </authorList>
    </citation>
    <scope>NUCLEOTIDE SEQUENCE [LARGE SCALE GENOMIC DNA]</scope>
</reference>
<dbReference type="InterPro" id="IPR003903">
    <property type="entry name" value="UIM_dom"/>
</dbReference>
<dbReference type="Proteomes" id="UP001642464">
    <property type="component" value="Unassembled WGS sequence"/>
</dbReference>
<dbReference type="PROSITE" id="PS50330">
    <property type="entry name" value="UIM"/>
    <property type="match status" value="1"/>
</dbReference>
<evidence type="ECO:0000313" key="2">
    <source>
        <dbReference type="EMBL" id="CAK9109703.1"/>
    </source>
</evidence>
<name>A0ABP0SBH4_9DINO</name>
<organism evidence="2 3">
    <name type="scientific">Durusdinium trenchii</name>
    <dbReference type="NCBI Taxonomy" id="1381693"/>
    <lineage>
        <taxon>Eukaryota</taxon>
        <taxon>Sar</taxon>
        <taxon>Alveolata</taxon>
        <taxon>Dinophyceae</taxon>
        <taxon>Suessiales</taxon>
        <taxon>Symbiodiniaceae</taxon>
        <taxon>Durusdinium</taxon>
    </lineage>
</organism>
<protein>
    <submittedName>
        <fullName evidence="2">Uncharacterized protein</fullName>
    </submittedName>
</protein>
<feature type="compositionally biased region" description="Pro residues" evidence="1">
    <location>
        <begin position="87"/>
        <end position="96"/>
    </location>
</feature>
<proteinExistence type="predicted"/>
<keyword evidence="3" id="KW-1185">Reference proteome</keyword>
<gene>
    <name evidence="2" type="ORF">SCF082_LOCUS50972</name>
</gene>
<accession>A0ABP0SBH4</accession>
<sequence length="219" mass="22951">MLPPAVGQSVYDLREDEQLALAMQQSLADAEPELAGFARGPELATRRIVPDTGGPPEEVLQGPESPEQEAERPLAPVPSAPSAPSAPSVPSPPAAPYAPAAPATAPGVSFASSRSDAISDPEWAGSAEEAGGGRRSHGSGQAARDPQPCPCPPPSFEAEDLQLLEEVVQRSLDLAKARHFEEAEQCLAVLARDHPEFASSREMLAAQKTVAMCKQFNDS</sequence>
<comment type="caution">
    <text evidence="2">The sequence shown here is derived from an EMBL/GenBank/DDBJ whole genome shotgun (WGS) entry which is preliminary data.</text>
</comment>
<feature type="compositionally biased region" description="Low complexity" evidence="1">
    <location>
        <begin position="97"/>
        <end position="106"/>
    </location>
</feature>
<evidence type="ECO:0000313" key="3">
    <source>
        <dbReference type="Proteomes" id="UP001642464"/>
    </source>
</evidence>
<dbReference type="EMBL" id="CAXAMM010043351">
    <property type="protein sequence ID" value="CAK9109703.1"/>
    <property type="molecule type" value="Genomic_DNA"/>
</dbReference>